<dbReference type="Gene3D" id="3.40.50.1820">
    <property type="entry name" value="alpha/beta hydrolase"/>
    <property type="match status" value="1"/>
</dbReference>
<gene>
    <name evidence="3" type="ORF">BST96_09850</name>
</gene>
<dbReference type="InterPro" id="IPR029058">
    <property type="entry name" value="AB_hydrolase_fold"/>
</dbReference>
<dbReference type="KEGG" id="osg:BST96_09850"/>
<evidence type="ECO:0000313" key="3">
    <source>
        <dbReference type="EMBL" id="ARN74400.1"/>
    </source>
</evidence>
<organism evidence="3 4">
    <name type="scientific">Oceanicoccus sagamiensis</name>
    <dbReference type="NCBI Taxonomy" id="716816"/>
    <lineage>
        <taxon>Bacteria</taxon>
        <taxon>Pseudomonadati</taxon>
        <taxon>Pseudomonadota</taxon>
        <taxon>Gammaproteobacteria</taxon>
        <taxon>Cellvibrionales</taxon>
        <taxon>Spongiibacteraceae</taxon>
        <taxon>Oceanicoccus</taxon>
    </lineage>
</organism>
<dbReference type="Proteomes" id="UP000193450">
    <property type="component" value="Chromosome"/>
</dbReference>
<dbReference type="AlphaFoldDB" id="A0A1X9N8L7"/>
<dbReference type="InterPro" id="IPR029059">
    <property type="entry name" value="AB_hydrolase_5"/>
</dbReference>
<feature type="domain" description="Alpha/beta hydrolase fold-5" evidence="2">
    <location>
        <begin position="67"/>
        <end position="226"/>
    </location>
</feature>
<keyword evidence="1" id="KW-0472">Membrane</keyword>
<evidence type="ECO:0000256" key="1">
    <source>
        <dbReference type="SAM" id="Phobius"/>
    </source>
</evidence>
<keyword evidence="1" id="KW-0812">Transmembrane</keyword>
<dbReference type="EMBL" id="CP019343">
    <property type="protein sequence ID" value="ARN74400.1"/>
    <property type="molecule type" value="Genomic_DNA"/>
</dbReference>
<evidence type="ECO:0000313" key="4">
    <source>
        <dbReference type="Proteomes" id="UP000193450"/>
    </source>
</evidence>
<reference evidence="3 4" key="1">
    <citation type="submission" date="2016-11" db="EMBL/GenBank/DDBJ databases">
        <title>Trade-off between light-utilization and light-protection in marine flavobacteria.</title>
        <authorList>
            <person name="Kumagai Y."/>
        </authorList>
    </citation>
    <scope>NUCLEOTIDE SEQUENCE [LARGE SCALE GENOMIC DNA]</scope>
    <source>
        <strain evidence="3 4">NBRC 107125</strain>
    </source>
</reference>
<dbReference type="GO" id="GO:0016787">
    <property type="term" value="F:hydrolase activity"/>
    <property type="evidence" value="ECO:0007669"/>
    <property type="project" value="InterPro"/>
</dbReference>
<proteinExistence type="predicted"/>
<name>A0A1X9N8L7_9GAMM</name>
<dbReference type="STRING" id="716816.BST96_09850"/>
<feature type="transmembrane region" description="Helical" evidence="1">
    <location>
        <begin position="7"/>
        <end position="26"/>
    </location>
</feature>
<dbReference type="OrthoDB" id="9780932at2"/>
<dbReference type="SUPFAM" id="SSF53474">
    <property type="entry name" value="alpha/beta-Hydrolases"/>
    <property type="match status" value="1"/>
</dbReference>
<sequence length="245" mass="27141">MSVAKRLLKLLLGIVLIAIAVQLAWYQIDGQPTAEADQYLQGDLFSSAQQDNGDWLFTPHQPNGYGLLILHGALIKPKSYSYTAAYFASRGYKVWIPSGVIRLSALSSERIAQQLPQMGNEQWFLLGHSMGGLTALTVANQLSQAPLGVTVWAGGIPQDFSHIPLPILFISGTNDPMLSPEKFKTAKQHLPLSTVYFEINGANHKNFALYSHQFFDGIASIEHLEQINLAHQRTEQFIQQILALK</sequence>
<keyword evidence="1" id="KW-1133">Transmembrane helix</keyword>
<dbReference type="RefSeq" id="WP_085758543.1">
    <property type="nucleotide sequence ID" value="NZ_CP019343.1"/>
</dbReference>
<evidence type="ECO:0000259" key="2">
    <source>
        <dbReference type="Pfam" id="PF12695"/>
    </source>
</evidence>
<protein>
    <recommendedName>
        <fullName evidence="2">Alpha/beta hydrolase fold-5 domain-containing protein</fullName>
    </recommendedName>
</protein>
<dbReference type="Pfam" id="PF12695">
    <property type="entry name" value="Abhydrolase_5"/>
    <property type="match status" value="1"/>
</dbReference>
<keyword evidence="4" id="KW-1185">Reference proteome</keyword>
<accession>A0A1X9N8L7</accession>